<dbReference type="Proteomes" id="UP000046067">
    <property type="component" value="Unassembled WGS sequence"/>
</dbReference>
<name>A0A655YVD8_VIBCL</name>
<sequence length="62" mass="6891">MHSRRACTSCGFKKSSHTYQPRSAIASINPSNAMILTTRTIRSALYLADHQSAIQVINLQDQ</sequence>
<evidence type="ECO:0000313" key="2">
    <source>
        <dbReference type="Proteomes" id="UP000046067"/>
    </source>
</evidence>
<organism evidence="1 2">
    <name type="scientific">Vibrio cholerae</name>
    <dbReference type="NCBI Taxonomy" id="666"/>
    <lineage>
        <taxon>Bacteria</taxon>
        <taxon>Pseudomonadati</taxon>
        <taxon>Pseudomonadota</taxon>
        <taxon>Gammaproteobacteria</taxon>
        <taxon>Vibrionales</taxon>
        <taxon>Vibrionaceae</taxon>
        <taxon>Vibrio</taxon>
    </lineage>
</organism>
<proteinExistence type="predicted"/>
<evidence type="ECO:0000313" key="1">
    <source>
        <dbReference type="EMBL" id="CSC52914.1"/>
    </source>
</evidence>
<dbReference type="EMBL" id="CWQJ01000020">
    <property type="protein sequence ID" value="CSC52914.1"/>
    <property type="molecule type" value="Genomic_DNA"/>
</dbReference>
<accession>A0A655YVD8</accession>
<reference evidence="1 2" key="1">
    <citation type="submission" date="2015-07" db="EMBL/GenBank/DDBJ databases">
        <authorList>
            <consortium name="Pathogen Informatics"/>
        </authorList>
    </citation>
    <scope>NUCLEOTIDE SEQUENCE [LARGE SCALE GENOMIC DNA]</scope>
    <source>
        <strain evidence="1 2">A325</strain>
    </source>
</reference>
<protein>
    <submittedName>
        <fullName evidence="1">Uncharacterized protein</fullName>
    </submittedName>
</protein>
<dbReference type="AlphaFoldDB" id="A0A655YVD8"/>
<gene>
    <name evidence="1" type="ORF">ERS013201_02855</name>
</gene>